<dbReference type="AlphaFoldDB" id="A0A7M4DY38"/>
<dbReference type="Ensembl" id="ENSCPRT00005001833.1">
    <property type="protein sequence ID" value="ENSCPRP00005001560.1"/>
    <property type="gene ID" value="ENSCPRG00005001184.1"/>
</dbReference>
<dbReference type="Gene3D" id="1.10.10.10">
    <property type="entry name" value="Winged helix-like DNA-binding domain superfamily/Winged helix DNA-binding domain"/>
    <property type="match status" value="1"/>
</dbReference>
<keyword evidence="7" id="KW-1185">Reference proteome</keyword>
<comment type="function">
    <text evidence="1">Histones H1 are necessary for the condensation of nucleosome chains into higher-order structures.</text>
</comment>
<sequence>MAETAPVASPAVASLAAKAHAKKVKKAAGGSKAKKPAGPSVTELITQAVSASQDRKGLSLAALKKVLAAGGYDVEKSNSRIKLGLKSLVNKGILVQTKGTGASGSFKLGKKPGETKAPKRVAAAAKSKKPVAKKPKIPPAVKKSPKKAKKPVASAAKKAPAKSPKKAKPVKAKKVVKSPAKAKAVKPKVAKPKAKKAAPKKK</sequence>
<name>A0A7M4DY38_CROPO</name>
<dbReference type="SMART" id="SM00526">
    <property type="entry name" value="H15"/>
    <property type="match status" value="1"/>
</dbReference>
<dbReference type="GO" id="GO:0003677">
    <property type="term" value="F:DNA binding"/>
    <property type="evidence" value="ECO:0007669"/>
    <property type="project" value="UniProtKB-KW"/>
</dbReference>
<keyword evidence="3" id="KW-0539">Nucleus</keyword>
<dbReference type="InterPro" id="IPR036388">
    <property type="entry name" value="WH-like_DNA-bd_sf"/>
</dbReference>
<dbReference type="GO" id="GO:0006334">
    <property type="term" value="P:nucleosome assembly"/>
    <property type="evidence" value="ECO:0007669"/>
    <property type="project" value="InterPro"/>
</dbReference>
<dbReference type="GO" id="GO:0005634">
    <property type="term" value="C:nucleus"/>
    <property type="evidence" value="ECO:0007669"/>
    <property type="project" value="UniProtKB-SubCell"/>
</dbReference>
<dbReference type="RefSeq" id="XP_019400708.1">
    <property type="nucleotide sequence ID" value="XM_019545163.1"/>
</dbReference>
<accession>A0A7M4DY38</accession>
<dbReference type="Pfam" id="PF00538">
    <property type="entry name" value="Linker_histone"/>
    <property type="match status" value="1"/>
</dbReference>
<evidence type="ECO:0000256" key="4">
    <source>
        <dbReference type="SAM" id="MobiDB-lite"/>
    </source>
</evidence>
<feature type="compositionally biased region" description="Basic residues" evidence="4">
    <location>
        <begin position="126"/>
        <end position="136"/>
    </location>
</feature>
<feature type="region of interest" description="Disordered" evidence="4">
    <location>
        <begin position="99"/>
        <end position="202"/>
    </location>
</feature>
<evidence type="ECO:0000313" key="6">
    <source>
        <dbReference type="Ensembl" id="ENSCPRP00005001560.1"/>
    </source>
</evidence>
<reference evidence="6" key="2">
    <citation type="submission" date="2025-09" db="UniProtKB">
        <authorList>
            <consortium name="Ensembl"/>
        </authorList>
    </citation>
    <scope>IDENTIFICATION</scope>
</reference>
<dbReference type="SUPFAM" id="SSF46785">
    <property type="entry name" value="Winged helix' DNA-binding domain"/>
    <property type="match status" value="1"/>
</dbReference>
<protein>
    <submittedName>
        <fullName evidence="6">Histone H1-like</fullName>
    </submittedName>
</protein>
<dbReference type="GO" id="GO:0030527">
    <property type="term" value="F:structural constituent of chromatin"/>
    <property type="evidence" value="ECO:0007669"/>
    <property type="project" value="InterPro"/>
</dbReference>
<dbReference type="CDD" id="cd00073">
    <property type="entry name" value="H15"/>
    <property type="match status" value="1"/>
</dbReference>
<feature type="domain" description="H15" evidence="5">
    <location>
        <begin position="37"/>
        <end position="110"/>
    </location>
</feature>
<keyword evidence="3" id="KW-0158">Chromosome</keyword>
<dbReference type="Proteomes" id="UP000594220">
    <property type="component" value="Unplaced"/>
</dbReference>
<dbReference type="PRINTS" id="PR00624">
    <property type="entry name" value="HISTONEH5"/>
</dbReference>
<dbReference type="OMA" id="XLFTASR"/>
<dbReference type="OrthoDB" id="9634976at2759"/>
<dbReference type="KEGG" id="cpoo:109316814"/>
<evidence type="ECO:0000256" key="3">
    <source>
        <dbReference type="RuleBase" id="RU003894"/>
    </source>
</evidence>
<evidence type="ECO:0000313" key="7">
    <source>
        <dbReference type="Proteomes" id="UP000594220"/>
    </source>
</evidence>
<dbReference type="InterPro" id="IPR036390">
    <property type="entry name" value="WH_DNA-bd_sf"/>
</dbReference>
<dbReference type="GeneTree" id="ENSGT00950000183089"/>
<keyword evidence="2 3" id="KW-0238">DNA-binding</keyword>
<dbReference type="PROSITE" id="PS51504">
    <property type="entry name" value="H15"/>
    <property type="match status" value="1"/>
</dbReference>
<dbReference type="InterPro" id="IPR005819">
    <property type="entry name" value="H1/H5"/>
</dbReference>
<evidence type="ECO:0000256" key="1">
    <source>
        <dbReference type="ARBA" id="ARBA00002809"/>
    </source>
</evidence>
<comment type="similarity">
    <text evidence="3">Belongs to the histone H1/H5 family.</text>
</comment>
<evidence type="ECO:0000256" key="2">
    <source>
        <dbReference type="ARBA" id="ARBA00023125"/>
    </source>
</evidence>
<dbReference type="InterPro" id="IPR005818">
    <property type="entry name" value="Histone_H1/H5_H15"/>
</dbReference>
<proteinExistence type="inferred from homology"/>
<comment type="subcellular location">
    <subcellularLocation>
        <location evidence="3">Nucleus</location>
    </subcellularLocation>
</comment>
<gene>
    <name evidence="6" type="primary">LOC109316814</name>
</gene>
<dbReference type="FunFam" id="1.10.10.10:FF:000075">
    <property type="entry name" value="Histone H1 like"/>
    <property type="match status" value="1"/>
</dbReference>
<dbReference type="GeneID" id="109316814"/>
<reference evidence="6" key="1">
    <citation type="submission" date="2025-08" db="UniProtKB">
        <authorList>
            <consortium name="Ensembl"/>
        </authorList>
    </citation>
    <scope>IDENTIFICATION</scope>
</reference>
<organism evidence="6 7">
    <name type="scientific">Crocodylus porosus</name>
    <name type="common">Saltwater crocodile</name>
    <name type="synonym">Estuarine crocodile</name>
    <dbReference type="NCBI Taxonomy" id="8502"/>
    <lineage>
        <taxon>Eukaryota</taxon>
        <taxon>Metazoa</taxon>
        <taxon>Chordata</taxon>
        <taxon>Craniata</taxon>
        <taxon>Vertebrata</taxon>
        <taxon>Euteleostomi</taxon>
        <taxon>Archelosauria</taxon>
        <taxon>Archosauria</taxon>
        <taxon>Crocodylia</taxon>
        <taxon>Longirostres</taxon>
        <taxon>Crocodylidae</taxon>
        <taxon>Crocodylus</taxon>
    </lineage>
</organism>
<feature type="compositionally biased region" description="Basic residues" evidence="4">
    <location>
        <begin position="159"/>
        <end position="176"/>
    </location>
</feature>
<evidence type="ECO:0000259" key="5">
    <source>
        <dbReference type="PROSITE" id="PS51504"/>
    </source>
</evidence>
<feature type="compositionally biased region" description="Basic residues" evidence="4">
    <location>
        <begin position="183"/>
        <end position="202"/>
    </location>
</feature>
<dbReference type="GO" id="GO:0000786">
    <property type="term" value="C:nucleosome"/>
    <property type="evidence" value="ECO:0007669"/>
    <property type="project" value="InterPro"/>
</dbReference>